<dbReference type="InterPro" id="IPR007737">
    <property type="entry name" value="Mga_HTH"/>
</dbReference>
<comment type="caution">
    <text evidence="4">The sequence shown here is derived from an EMBL/GenBank/DDBJ whole genome shotgun (WGS) entry which is preliminary data.</text>
</comment>
<dbReference type="InterPro" id="IPR050661">
    <property type="entry name" value="BglG_antiterminators"/>
</dbReference>
<keyword evidence="5" id="KW-1185">Reference proteome</keyword>
<evidence type="ECO:0000256" key="1">
    <source>
        <dbReference type="ARBA" id="ARBA00023015"/>
    </source>
</evidence>
<keyword evidence="1" id="KW-0805">Transcription regulation</keyword>
<dbReference type="Proteomes" id="UP000218689">
    <property type="component" value="Unassembled WGS sequence"/>
</dbReference>
<evidence type="ECO:0000256" key="2">
    <source>
        <dbReference type="ARBA" id="ARBA00023163"/>
    </source>
</evidence>
<keyword evidence="2" id="KW-0804">Transcription</keyword>
<dbReference type="PANTHER" id="PTHR30185:SF18">
    <property type="entry name" value="TRANSCRIPTIONAL REGULATOR MTLR"/>
    <property type="match status" value="1"/>
</dbReference>
<dbReference type="EMBL" id="BEDT01000004">
    <property type="protein sequence ID" value="GAX47989.1"/>
    <property type="molecule type" value="Genomic_DNA"/>
</dbReference>
<dbReference type="OrthoDB" id="2240553at2"/>
<sequence>METFLLDKQYKHILEIVSQVSKKPTKEISFNDLETELNLTKKTIKAYLDTLLTYCEKNDLKTFILEKGKLKMLLKTNFNFFDLYHYFIQKSVKYQIIMSILTNPKITFTELYLNLKLSRSNASLHIKQLNDFLKPYHCKISFLQDNPLQGEEHQIRFLYYNLLLGCNIDQIITTSSSLDQVMQLILDVVPHITHTTLSKIRLGFYIFQMSSKFGFFINSEEDFIIQDSPFIKYDDFFKKIDSFAFLNDCPDLQTKQTECRYLYFLFCRANILTPEECEQYLLQIPSNHSPSIQYFLTQFQEKSQLSLKQHEIKYLTYNLALFHREATIFRGRAKTLDLVRSVEKFNRVDDTVPKLIKKFTKSLPKENDEIKSLIQNFPSLWHYYTILLWILSAKHHQPIKLLVQSSISSLHRQALITQIINSTSSPIEIYTYEQLDGEKPDGIVSNQPPEKTLQDVPFFPISLFYMDWHNRGNLALFIKQLETKKRADKG</sequence>
<protein>
    <recommendedName>
        <fullName evidence="3">Mga helix-turn-helix domain-containing protein</fullName>
    </recommendedName>
</protein>
<accession>A0A224X196</accession>
<dbReference type="Gene3D" id="1.10.10.10">
    <property type="entry name" value="Winged helix-like DNA-binding domain superfamily/Winged helix DNA-binding domain"/>
    <property type="match status" value="1"/>
</dbReference>
<dbReference type="AlphaFoldDB" id="A0A224X196"/>
<dbReference type="Pfam" id="PF05043">
    <property type="entry name" value="Mga"/>
    <property type="match status" value="1"/>
</dbReference>
<dbReference type="RefSeq" id="WP_157905802.1">
    <property type="nucleotide sequence ID" value="NZ_BEDT01000004.1"/>
</dbReference>
<evidence type="ECO:0000313" key="5">
    <source>
        <dbReference type="Proteomes" id="UP000218689"/>
    </source>
</evidence>
<dbReference type="PANTHER" id="PTHR30185">
    <property type="entry name" value="CRYPTIC BETA-GLUCOSIDE BGL OPERON ANTITERMINATOR"/>
    <property type="match status" value="1"/>
</dbReference>
<name>A0A224X196_9LACT</name>
<reference evidence="5" key="1">
    <citation type="submission" date="2017-08" db="EMBL/GenBank/DDBJ databases">
        <title>Draft genome sequence of Lactococcus sp. strain Rs-Y01, isolated from the gut of the lower termite Reticulitermes speratus.</title>
        <authorList>
            <person name="Ohkuma M."/>
            <person name="Yuki M."/>
        </authorList>
    </citation>
    <scope>NUCLEOTIDE SEQUENCE [LARGE SCALE GENOMIC DNA]</scope>
    <source>
        <strain evidence="5">Rs-Y01</strain>
    </source>
</reference>
<proteinExistence type="predicted"/>
<gene>
    <name evidence="4" type="ORF">RsY01_1603</name>
</gene>
<evidence type="ECO:0000259" key="3">
    <source>
        <dbReference type="Pfam" id="PF05043"/>
    </source>
</evidence>
<organism evidence="4 5">
    <name type="scientific">Pseudolactococcus reticulitermitis</name>
    <dbReference type="NCBI Taxonomy" id="2025039"/>
    <lineage>
        <taxon>Bacteria</taxon>
        <taxon>Bacillati</taxon>
        <taxon>Bacillota</taxon>
        <taxon>Bacilli</taxon>
        <taxon>Lactobacillales</taxon>
        <taxon>Streptococcaceae</taxon>
        <taxon>Pseudolactococcus</taxon>
    </lineage>
</organism>
<evidence type="ECO:0000313" key="4">
    <source>
        <dbReference type="EMBL" id="GAX47989.1"/>
    </source>
</evidence>
<feature type="domain" description="Mga helix-turn-helix" evidence="3">
    <location>
        <begin position="77"/>
        <end position="162"/>
    </location>
</feature>
<dbReference type="InterPro" id="IPR036388">
    <property type="entry name" value="WH-like_DNA-bd_sf"/>
</dbReference>